<dbReference type="PANTHER" id="PTHR46780">
    <property type="entry name" value="PROTEIN EVA-1"/>
    <property type="match status" value="1"/>
</dbReference>
<comment type="caution">
    <text evidence="3">The sequence shown here is derived from an EMBL/GenBank/DDBJ whole genome shotgun (WGS) entry which is preliminary data.</text>
</comment>
<dbReference type="Proteomes" id="UP001208570">
    <property type="component" value="Unassembled WGS sequence"/>
</dbReference>
<protein>
    <recommendedName>
        <fullName evidence="5">SUEL-type lectin domain-containing protein</fullName>
    </recommendedName>
</protein>
<evidence type="ECO:0000256" key="2">
    <source>
        <dbReference type="SAM" id="Phobius"/>
    </source>
</evidence>
<evidence type="ECO:0000313" key="4">
    <source>
        <dbReference type="Proteomes" id="UP001208570"/>
    </source>
</evidence>
<keyword evidence="2" id="KW-1133">Transmembrane helix</keyword>
<sequence length="530" mass="58188">MRLSRCVNRDFGYVGCSRNVLPIVEAQCSGRRTCSLKVLDETFPVDPCHIDLRSYLEIRYHCVDVHLPKSSCDSATLITDTSGYLASLVTVETGCGGTEAPWVLRAQPGQRLNITLYDFGGHVIANESLTPTKNADGTTNLCKVYATIKEAKGTRRNTICGGNERTRMAYVSLGNTVEIRIYGNRGERSHAHFFLHYQVIGCSDPDAPYGGWVKRNEQVALLGCHDNADTWQWTCTGTTWVGEQKNCTPAQLLTSSDDVNAGGIPLGLSIVIVVILALVVGATILIIGLVCLRRPNQSQGRSDHRKRDTSSIPLRDINGEVTGDDKNTVVCSLRNTQTTTIIHRLKDEKNLDGNAENDYATTKLLTSSGLEQGVSDMDYGDYVRRTKYPDPYYMSRLECRHPDGEPPDVTSKARPDQGPSFPTAREQKGDAIIVELGSNFDPETLQIQAHPHQLDQSCACVHPAEYFYHQGSCCRHCGGLIIGEPDCQEQLHNACNLHQLGQLGHGKDGSVDPNCVICSLPRNKAVKPSS</sequence>
<dbReference type="AlphaFoldDB" id="A0AAD9IV05"/>
<reference evidence="3" key="1">
    <citation type="journal article" date="2023" name="Mol. Biol. Evol.">
        <title>Third-Generation Sequencing Reveals the Adaptive Role of the Epigenome in Three Deep-Sea Polychaetes.</title>
        <authorList>
            <person name="Perez M."/>
            <person name="Aroh O."/>
            <person name="Sun Y."/>
            <person name="Lan Y."/>
            <person name="Juniper S.K."/>
            <person name="Young C.R."/>
            <person name="Angers B."/>
            <person name="Qian P.Y."/>
        </authorList>
    </citation>
    <scope>NUCLEOTIDE SEQUENCE</scope>
    <source>
        <strain evidence="3">P08H-3</strain>
    </source>
</reference>
<dbReference type="EMBL" id="JAODUP010001228">
    <property type="protein sequence ID" value="KAK2140848.1"/>
    <property type="molecule type" value="Genomic_DNA"/>
</dbReference>
<dbReference type="InterPro" id="IPR043159">
    <property type="entry name" value="Lectin_gal-bd_sf"/>
</dbReference>
<keyword evidence="2" id="KW-0472">Membrane</keyword>
<evidence type="ECO:0000256" key="1">
    <source>
        <dbReference type="SAM" id="MobiDB-lite"/>
    </source>
</evidence>
<gene>
    <name evidence="3" type="ORF">LSH36_1228g00026</name>
</gene>
<dbReference type="SUPFAM" id="SSF49854">
    <property type="entry name" value="Spermadhesin, CUB domain"/>
    <property type="match status" value="1"/>
</dbReference>
<evidence type="ECO:0000313" key="3">
    <source>
        <dbReference type="EMBL" id="KAK2140848.1"/>
    </source>
</evidence>
<dbReference type="CDD" id="cd22823">
    <property type="entry name" value="Gal_Rha_Lectin"/>
    <property type="match status" value="1"/>
</dbReference>
<feature type="transmembrane region" description="Helical" evidence="2">
    <location>
        <begin position="266"/>
        <end position="292"/>
    </location>
</feature>
<keyword evidence="2" id="KW-0812">Transmembrane</keyword>
<dbReference type="InterPro" id="IPR035914">
    <property type="entry name" value="Sperma_CUB_dom_sf"/>
</dbReference>
<dbReference type="Gene3D" id="2.60.120.740">
    <property type="match status" value="1"/>
</dbReference>
<organism evidence="3 4">
    <name type="scientific">Paralvinella palmiformis</name>
    <dbReference type="NCBI Taxonomy" id="53620"/>
    <lineage>
        <taxon>Eukaryota</taxon>
        <taxon>Metazoa</taxon>
        <taxon>Spiralia</taxon>
        <taxon>Lophotrochozoa</taxon>
        <taxon>Annelida</taxon>
        <taxon>Polychaeta</taxon>
        <taxon>Sedentaria</taxon>
        <taxon>Canalipalpata</taxon>
        <taxon>Terebellida</taxon>
        <taxon>Terebelliformia</taxon>
        <taxon>Alvinellidae</taxon>
        <taxon>Paralvinella</taxon>
    </lineage>
</organism>
<evidence type="ECO:0008006" key="5">
    <source>
        <dbReference type="Google" id="ProtNLM"/>
    </source>
</evidence>
<accession>A0AAD9IV05</accession>
<keyword evidence="4" id="KW-1185">Reference proteome</keyword>
<feature type="region of interest" description="Disordered" evidence="1">
    <location>
        <begin position="296"/>
        <end position="319"/>
    </location>
</feature>
<name>A0AAD9IV05_9ANNE</name>
<proteinExistence type="predicted"/>
<feature type="region of interest" description="Disordered" evidence="1">
    <location>
        <begin position="400"/>
        <end position="424"/>
    </location>
</feature>